<dbReference type="SUPFAM" id="SSF47413">
    <property type="entry name" value="lambda repressor-like DNA-binding domains"/>
    <property type="match status" value="1"/>
</dbReference>
<dbReference type="InterPro" id="IPR001387">
    <property type="entry name" value="Cro/C1-type_HTH"/>
</dbReference>
<protein>
    <submittedName>
        <fullName evidence="1">Transcriptional regulator with XRE-family HTH domain</fullName>
    </submittedName>
</protein>
<keyword evidence="2" id="KW-1185">Reference proteome</keyword>
<dbReference type="InterPro" id="IPR010982">
    <property type="entry name" value="Lambda_DNA-bd_dom_sf"/>
</dbReference>
<dbReference type="RefSeq" id="WP_307023227.1">
    <property type="nucleotide sequence ID" value="NZ_JAUSUI010000013.1"/>
</dbReference>
<accession>A0ABU0BJV3</accession>
<comment type="caution">
    <text evidence="1">The sequence shown here is derived from an EMBL/GenBank/DDBJ whole genome shotgun (WGS) entry which is preliminary data.</text>
</comment>
<dbReference type="CDD" id="cd00093">
    <property type="entry name" value="HTH_XRE"/>
    <property type="match status" value="1"/>
</dbReference>
<dbReference type="EMBL" id="JAUSUI010000013">
    <property type="protein sequence ID" value="MDQ0305302.1"/>
    <property type="molecule type" value="Genomic_DNA"/>
</dbReference>
<gene>
    <name evidence="1" type="ORF">J2S75_004354</name>
</gene>
<reference evidence="1 2" key="1">
    <citation type="submission" date="2023-07" db="EMBL/GenBank/DDBJ databases">
        <title>Genomic Encyclopedia of Type Strains, Phase IV (KMG-IV): sequencing the most valuable type-strain genomes for metagenomic binning, comparative biology and taxonomic classification.</title>
        <authorList>
            <person name="Goeker M."/>
        </authorList>
    </citation>
    <scope>NUCLEOTIDE SEQUENCE [LARGE SCALE GENOMIC DNA]</scope>
    <source>
        <strain evidence="1 2">DSM 2457</strain>
    </source>
</reference>
<sequence>MVTSIGGARPPRLYIEEWMATVPGLDRKRLAERMGVSPGTISKKLKKPGHIDAEWMEKFRHALNLPSVADLFRDPSAPTQADLLQGLTPEQKNEVADFAAFVRQRAAG</sequence>
<proteinExistence type="predicted"/>
<organism evidence="1 2">
    <name type="scientific">Ancylobacter polymorphus</name>
    <dbReference type="NCBI Taxonomy" id="223390"/>
    <lineage>
        <taxon>Bacteria</taxon>
        <taxon>Pseudomonadati</taxon>
        <taxon>Pseudomonadota</taxon>
        <taxon>Alphaproteobacteria</taxon>
        <taxon>Hyphomicrobiales</taxon>
        <taxon>Xanthobacteraceae</taxon>
        <taxon>Ancylobacter</taxon>
    </lineage>
</organism>
<name>A0ABU0BJV3_9HYPH</name>
<dbReference type="Proteomes" id="UP001224682">
    <property type="component" value="Unassembled WGS sequence"/>
</dbReference>
<evidence type="ECO:0000313" key="1">
    <source>
        <dbReference type="EMBL" id="MDQ0305302.1"/>
    </source>
</evidence>
<evidence type="ECO:0000313" key="2">
    <source>
        <dbReference type="Proteomes" id="UP001224682"/>
    </source>
</evidence>